<comment type="caution">
    <text evidence="3">The sequence shown here is derived from an EMBL/GenBank/DDBJ whole genome shotgun (WGS) entry which is preliminary data.</text>
</comment>
<dbReference type="Proteomes" id="UP000607653">
    <property type="component" value="Unassembled WGS sequence"/>
</dbReference>
<evidence type="ECO:0000313" key="3">
    <source>
        <dbReference type="EMBL" id="DAD36620.1"/>
    </source>
</evidence>
<dbReference type="InterPro" id="IPR029063">
    <property type="entry name" value="SAM-dependent_MTases_sf"/>
</dbReference>
<keyword evidence="1" id="KW-0808">Transferase</keyword>
<dbReference type="Pfam" id="PF13649">
    <property type="entry name" value="Methyltransf_25"/>
    <property type="match status" value="1"/>
</dbReference>
<dbReference type="SUPFAM" id="SSF53335">
    <property type="entry name" value="S-adenosyl-L-methionine-dependent methyltransferases"/>
    <property type="match status" value="1"/>
</dbReference>
<dbReference type="Gene3D" id="3.40.50.150">
    <property type="entry name" value="Vaccinia Virus protein VP39"/>
    <property type="match status" value="1"/>
</dbReference>
<dbReference type="AlphaFoldDB" id="A0A822YVS5"/>
<dbReference type="InterPro" id="IPR041698">
    <property type="entry name" value="Methyltransf_25"/>
</dbReference>
<dbReference type="InterPro" id="IPR031164">
    <property type="entry name" value="SAM_MPBQ_MSBQ_MT"/>
</dbReference>
<evidence type="ECO:0000259" key="2">
    <source>
        <dbReference type="PROSITE" id="PS51734"/>
    </source>
</evidence>
<dbReference type="CDD" id="cd02440">
    <property type="entry name" value="AdoMet_MTases"/>
    <property type="match status" value="1"/>
</dbReference>
<keyword evidence="4" id="KW-1185">Reference proteome</keyword>
<dbReference type="GO" id="GO:0051741">
    <property type="term" value="F:2-methyl-6-phytyl-1,4-benzoquinone methyltransferase activity"/>
    <property type="evidence" value="ECO:0007669"/>
    <property type="project" value="InterPro"/>
</dbReference>
<dbReference type="PROSITE" id="PS51734">
    <property type="entry name" value="SAM_MPBQ_MSBQ_MT"/>
    <property type="match status" value="1"/>
</dbReference>
<feature type="region of interest" description="SAM motif I" evidence="1">
    <location>
        <begin position="79"/>
        <end position="88"/>
    </location>
</feature>
<accession>A0A822YVS5</accession>
<evidence type="ECO:0000313" key="4">
    <source>
        <dbReference type="Proteomes" id="UP000607653"/>
    </source>
</evidence>
<dbReference type="PANTHER" id="PTHR44516">
    <property type="entry name" value="2-METHYL-6-PHYTYL-1,4-HYDROQUINONE METHYLTRANSFERASE, CHLOROPLASTIC"/>
    <property type="match status" value="1"/>
</dbReference>
<feature type="domain" description="MPBQ/MBSQ family SAM-binding methyltransferase profile" evidence="2">
    <location>
        <begin position="30"/>
        <end position="141"/>
    </location>
</feature>
<proteinExistence type="inferred from homology"/>
<feature type="region of interest" description="SAM motif II" evidence="1">
    <location>
        <begin position="124"/>
        <end position="137"/>
    </location>
</feature>
<keyword evidence="1" id="KW-0489">Methyltransferase</keyword>
<dbReference type="InterPro" id="IPR044649">
    <property type="entry name" value="MPBQ/MSBQ_MT"/>
</dbReference>
<dbReference type="GO" id="GO:0032259">
    <property type="term" value="P:methylation"/>
    <property type="evidence" value="ECO:0007669"/>
    <property type="project" value="UniProtKB-UniRule"/>
</dbReference>
<evidence type="ECO:0000256" key="1">
    <source>
        <dbReference type="PROSITE-ProRule" id="PRU01069"/>
    </source>
</evidence>
<reference evidence="3 4" key="1">
    <citation type="journal article" date="2020" name="Mol. Biol. Evol.">
        <title>Distinct Expression and Methylation Patterns for Genes with Different Fates following a Single Whole-Genome Duplication in Flowering Plants.</title>
        <authorList>
            <person name="Shi T."/>
            <person name="Rahmani R.S."/>
            <person name="Gugger P.F."/>
            <person name="Wang M."/>
            <person name="Li H."/>
            <person name="Zhang Y."/>
            <person name="Li Z."/>
            <person name="Wang Q."/>
            <person name="Van de Peer Y."/>
            <person name="Marchal K."/>
            <person name="Chen J."/>
        </authorList>
    </citation>
    <scope>NUCLEOTIDE SEQUENCE [LARGE SCALE GENOMIC DNA]</scope>
    <source>
        <tissue evidence="3">Leaf</tissue>
    </source>
</reference>
<sequence length="141" mass="15745">MGLVSCGRNSRARNLAPSCSIFARPASQPRFTQHKKEAFWFYRFLSIIHEHVIKPLHWTEYMRDDALEAAGLNDQNTKVVDVGGGAGFATLGIVKHVDAKNVTILDQCPHQLAQARQKEALKDCKIIEGDAEDLPFPTVCR</sequence>
<keyword evidence="1" id="KW-0949">S-adenosyl-L-methionine</keyword>
<comment type="similarity">
    <text evidence="1">Belongs to the class I-like SAM-binding methyltransferase superfamily. MPBQ/MBSQ MT family.</text>
</comment>
<dbReference type="EMBL" id="DUZY01000004">
    <property type="protein sequence ID" value="DAD36620.1"/>
    <property type="molecule type" value="Genomic_DNA"/>
</dbReference>
<name>A0A822YVS5_NELNU</name>
<organism evidence="3 4">
    <name type="scientific">Nelumbo nucifera</name>
    <name type="common">Sacred lotus</name>
    <dbReference type="NCBI Taxonomy" id="4432"/>
    <lineage>
        <taxon>Eukaryota</taxon>
        <taxon>Viridiplantae</taxon>
        <taxon>Streptophyta</taxon>
        <taxon>Embryophyta</taxon>
        <taxon>Tracheophyta</taxon>
        <taxon>Spermatophyta</taxon>
        <taxon>Magnoliopsida</taxon>
        <taxon>Proteales</taxon>
        <taxon>Nelumbonaceae</taxon>
        <taxon>Nelumbo</taxon>
    </lineage>
</organism>
<gene>
    <name evidence="3" type="ORF">HUJ06_007261</name>
</gene>
<dbReference type="PANTHER" id="PTHR44516:SF11">
    <property type="entry name" value="2-METHYL-6-PHYTYL-1,4-HYDROQUINONE METHYLTRANSFERASE 2, CHLOROPLASTIC"/>
    <property type="match status" value="1"/>
</dbReference>
<protein>
    <recommendedName>
        <fullName evidence="2">MPBQ/MBSQ family SAM-binding methyltransferase profile domain-containing protein</fullName>
    </recommendedName>
</protein>
<comment type="caution">
    <text evidence="1">Lacks conserved residue(s) required for the propagation of feature annotation.</text>
</comment>